<evidence type="ECO:0000259" key="1">
    <source>
        <dbReference type="SMART" id="SM01118"/>
    </source>
</evidence>
<dbReference type="GO" id="GO:0000287">
    <property type="term" value="F:magnesium ion binding"/>
    <property type="evidence" value="ECO:0000318"/>
    <property type="project" value="GO_Central"/>
</dbReference>
<dbReference type="InterPro" id="IPR023577">
    <property type="entry name" value="CYTH_domain"/>
</dbReference>
<reference evidence="2 3" key="1">
    <citation type="journal article" date="2007" name="Nature">
        <title>The medaka draft genome and insights into vertebrate genome evolution.</title>
        <authorList>
            <person name="Kasahara M."/>
            <person name="Naruse K."/>
            <person name="Sasaki S."/>
            <person name="Nakatani Y."/>
            <person name="Qu W."/>
            <person name="Ahsan B."/>
            <person name="Yamada T."/>
            <person name="Nagayasu Y."/>
            <person name="Doi K."/>
            <person name="Kasai Y."/>
            <person name="Jindo T."/>
            <person name="Kobayashi D."/>
            <person name="Shimada A."/>
            <person name="Toyoda A."/>
            <person name="Kuroki Y."/>
            <person name="Fujiyama A."/>
            <person name="Sasaki T."/>
            <person name="Shimizu A."/>
            <person name="Asakawa S."/>
            <person name="Shimizu N."/>
            <person name="Hashimoto S."/>
            <person name="Yang J."/>
            <person name="Lee Y."/>
            <person name="Matsushima K."/>
            <person name="Sugano S."/>
            <person name="Sakaizumi M."/>
            <person name="Narita T."/>
            <person name="Ohishi K."/>
            <person name="Haga S."/>
            <person name="Ohta F."/>
            <person name="Nomoto H."/>
            <person name="Nogata K."/>
            <person name="Morishita T."/>
            <person name="Endo T."/>
            <person name="Shin-I T."/>
            <person name="Takeda H."/>
            <person name="Morishita S."/>
            <person name="Kohara Y."/>
        </authorList>
    </citation>
    <scope>NUCLEOTIDE SEQUENCE [LARGE SCALE GENOMIC DNA]</scope>
    <source>
        <strain evidence="2 3">Hd-rR</strain>
    </source>
</reference>
<dbReference type="SMART" id="SM01118">
    <property type="entry name" value="CYTH"/>
    <property type="match status" value="1"/>
</dbReference>
<dbReference type="FunFam" id="2.40.320.10:FF:000012">
    <property type="entry name" value="Thiamine triphosphatase"/>
    <property type="match status" value="1"/>
</dbReference>
<gene>
    <name evidence="2" type="primary">THTPA</name>
    <name evidence="2" type="synonym">thtpa</name>
</gene>
<dbReference type="PANTHER" id="PTHR14586:SF1">
    <property type="entry name" value="THIAMINE-TRIPHOSPHATASE"/>
    <property type="match status" value="1"/>
</dbReference>
<sequence length="221" mass="25690">GHFIIFLSYQYFFHLCFFACNYFHFSTVCIGQREFQDQYFDSPGFELTLRDFWLRKRKGCWELKCPISTGEPSEEQSLAAKLCTQYKEITNLPEIQQRVKKVIKGTCGDRDTETASLQEDELWLRQLNLVCFAEFTTVRRSFTLEEGVQIDLDQADFGYHVGEIEVLIPEGGDVHSAQEKIRNAAQKLGLNGDERVEGKMNVYLKRYHPEHYAKLLSAHVL</sequence>
<dbReference type="Gene3D" id="2.40.320.10">
    <property type="entry name" value="Hypothetical Protein Pfu-838710-001"/>
    <property type="match status" value="1"/>
</dbReference>
<dbReference type="Proteomes" id="UP000001038">
    <property type="component" value="Chromosome 20"/>
</dbReference>
<dbReference type="GO" id="GO:0050333">
    <property type="term" value="F:thiamine triphosphate phosphatase activity"/>
    <property type="evidence" value="ECO:0007669"/>
    <property type="project" value="Ensembl"/>
</dbReference>
<dbReference type="SUPFAM" id="SSF55154">
    <property type="entry name" value="CYTH-like phosphatases"/>
    <property type="match status" value="1"/>
</dbReference>
<dbReference type="InterPro" id="IPR033469">
    <property type="entry name" value="CYTH-like_dom_sf"/>
</dbReference>
<dbReference type="InterPro" id="IPR039582">
    <property type="entry name" value="THTPA"/>
</dbReference>
<protein>
    <submittedName>
        <fullName evidence="2">Thiamine triphosphatase</fullName>
    </submittedName>
</protein>
<dbReference type="eggNOG" id="ENOG502S5G9">
    <property type="taxonomic scope" value="Eukaryota"/>
</dbReference>
<dbReference type="GO" id="GO:0042357">
    <property type="term" value="P:thiamine diphosphate metabolic process"/>
    <property type="evidence" value="ECO:0000318"/>
    <property type="project" value="GO_Central"/>
</dbReference>
<reference evidence="2" key="3">
    <citation type="submission" date="2025-09" db="UniProtKB">
        <authorList>
            <consortium name="Ensembl"/>
        </authorList>
    </citation>
    <scope>IDENTIFICATION</scope>
    <source>
        <strain evidence="2">Hd-rR</strain>
    </source>
</reference>
<accession>H2LNV5</accession>
<name>H2LNV5_ORYLA</name>
<evidence type="ECO:0000313" key="2">
    <source>
        <dbReference type="Ensembl" id="ENSORLP00000007734.2"/>
    </source>
</evidence>
<dbReference type="Pfam" id="PF01928">
    <property type="entry name" value="CYTH"/>
    <property type="match status" value="1"/>
</dbReference>
<dbReference type="Ensembl" id="ENSORLT00000007735.2">
    <property type="protein sequence ID" value="ENSORLP00000007734.2"/>
    <property type="gene ID" value="ENSORLG00000006150.2"/>
</dbReference>
<reference evidence="2" key="2">
    <citation type="submission" date="2025-08" db="UniProtKB">
        <authorList>
            <consortium name="Ensembl"/>
        </authorList>
    </citation>
    <scope>IDENTIFICATION</scope>
    <source>
        <strain evidence="2">Hd-rR</strain>
    </source>
</reference>
<proteinExistence type="predicted"/>
<feature type="domain" description="CYTH" evidence="1">
    <location>
        <begin position="32"/>
        <end position="206"/>
    </location>
</feature>
<dbReference type="InParanoid" id="H2LNV5"/>
<dbReference type="STRING" id="8090.ENSORLP00000007734"/>
<dbReference type="AlphaFoldDB" id="H2LNV5"/>
<organism evidence="2 3">
    <name type="scientific">Oryzias latipes</name>
    <name type="common">Japanese rice fish</name>
    <name type="synonym">Japanese killifish</name>
    <dbReference type="NCBI Taxonomy" id="8090"/>
    <lineage>
        <taxon>Eukaryota</taxon>
        <taxon>Metazoa</taxon>
        <taxon>Chordata</taxon>
        <taxon>Craniata</taxon>
        <taxon>Vertebrata</taxon>
        <taxon>Euteleostomi</taxon>
        <taxon>Actinopterygii</taxon>
        <taxon>Neopterygii</taxon>
        <taxon>Teleostei</taxon>
        <taxon>Neoteleostei</taxon>
        <taxon>Acanthomorphata</taxon>
        <taxon>Ovalentaria</taxon>
        <taxon>Atherinomorphae</taxon>
        <taxon>Beloniformes</taxon>
        <taxon>Adrianichthyidae</taxon>
        <taxon>Oryziinae</taxon>
        <taxon>Oryzias</taxon>
    </lineage>
</organism>
<dbReference type="Bgee" id="ENSORLG00000006150">
    <property type="expression patterns" value="Expressed in animal zygote and 14 other cell types or tissues"/>
</dbReference>
<evidence type="ECO:0000313" key="3">
    <source>
        <dbReference type="Proteomes" id="UP000001038"/>
    </source>
</evidence>
<dbReference type="HOGENOM" id="CLU_105907_0_0_1"/>
<dbReference type="PANTHER" id="PTHR14586">
    <property type="entry name" value="THIAMINE-TRIPHOSPHATASE"/>
    <property type="match status" value="1"/>
</dbReference>
<keyword evidence="3" id="KW-1185">Reference proteome</keyword>
<dbReference type="GeneTree" id="ENSGT00390000005996"/>